<dbReference type="GO" id="GO:0016740">
    <property type="term" value="F:transferase activity"/>
    <property type="evidence" value="ECO:0007669"/>
    <property type="project" value="UniProtKB-KW"/>
</dbReference>
<evidence type="ECO:0000313" key="6">
    <source>
        <dbReference type="Proteomes" id="UP001630127"/>
    </source>
</evidence>
<dbReference type="Gene3D" id="3.40.50.300">
    <property type="entry name" value="P-loop containing nucleotide triphosphate hydrolases"/>
    <property type="match status" value="1"/>
</dbReference>
<feature type="domain" description="Sulfotransferase" evidence="4">
    <location>
        <begin position="68"/>
        <end position="332"/>
    </location>
</feature>
<proteinExistence type="inferred from homology"/>
<dbReference type="InterPro" id="IPR027417">
    <property type="entry name" value="P-loop_NTPase"/>
</dbReference>
<comment type="similarity">
    <text evidence="1 3">Belongs to the sulfotransferase 1 family.</text>
</comment>
<dbReference type="PANTHER" id="PTHR11783">
    <property type="entry name" value="SULFOTRANSFERASE SULT"/>
    <property type="match status" value="1"/>
</dbReference>
<reference evidence="5 6" key="1">
    <citation type="submission" date="2024-11" db="EMBL/GenBank/DDBJ databases">
        <title>A near-complete genome assembly of Cinchona calisaya.</title>
        <authorList>
            <person name="Lian D.C."/>
            <person name="Zhao X.W."/>
            <person name="Wei L."/>
        </authorList>
    </citation>
    <scope>NUCLEOTIDE SEQUENCE [LARGE SCALE GENOMIC DNA]</scope>
    <source>
        <tissue evidence="5">Nenye</tissue>
    </source>
</reference>
<accession>A0ABD2Y236</accession>
<dbReference type="EC" id="2.8.2.-" evidence="3"/>
<evidence type="ECO:0000313" key="5">
    <source>
        <dbReference type="EMBL" id="KAL3501538.1"/>
    </source>
</evidence>
<evidence type="ECO:0000256" key="3">
    <source>
        <dbReference type="RuleBase" id="RU361155"/>
    </source>
</evidence>
<organism evidence="5 6">
    <name type="scientific">Cinchona calisaya</name>
    <dbReference type="NCBI Taxonomy" id="153742"/>
    <lineage>
        <taxon>Eukaryota</taxon>
        <taxon>Viridiplantae</taxon>
        <taxon>Streptophyta</taxon>
        <taxon>Embryophyta</taxon>
        <taxon>Tracheophyta</taxon>
        <taxon>Spermatophyta</taxon>
        <taxon>Magnoliopsida</taxon>
        <taxon>eudicotyledons</taxon>
        <taxon>Gunneridae</taxon>
        <taxon>Pentapetalae</taxon>
        <taxon>asterids</taxon>
        <taxon>lamiids</taxon>
        <taxon>Gentianales</taxon>
        <taxon>Rubiaceae</taxon>
        <taxon>Cinchonoideae</taxon>
        <taxon>Cinchoneae</taxon>
        <taxon>Cinchona</taxon>
    </lineage>
</organism>
<dbReference type="Pfam" id="PF00685">
    <property type="entry name" value="Sulfotransfer_1"/>
    <property type="match status" value="1"/>
</dbReference>
<evidence type="ECO:0000256" key="1">
    <source>
        <dbReference type="ARBA" id="ARBA00005771"/>
    </source>
</evidence>
<dbReference type="AlphaFoldDB" id="A0ABD2Y236"/>
<protein>
    <recommendedName>
        <fullName evidence="3">Sulfotransferase</fullName>
        <ecNumber evidence="3">2.8.2.-</ecNumber>
    </recommendedName>
</protein>
<sequence>MSKSGSFSQPPWLLEDEIPQECKNLLSTLPKEKGWCEPHLYQYQGFWRPAWLFSNALACQKHYQAQNTDILLVTAPKSGTTWLKSLAFTILNRKLYPPTHNHHPLLTKNPHELVPFLELNIDFENNKPPPMPNNNVDRRLYSTHFSYVSLPNSAKSSACKLIYICRDPKDAFISLWHFSNKRRTPEMGTISLEEAFELFCRGVSLGGPFWDHVVGYWQESLKAPDKILFLKYEEMIEQPNIHIKRIADFMGCPFSAEELEASSGNIVDEIAHLCSFNNLTSLEVNKNGISSAGGLRFDIFFRRGITQDWKNYLTPDMVDRIDRLTAEKFQGSELKL</sequence>
<dbReference type="EMBL" id="JBJUIK010000015">
    <property type="protein sequence ID" value="KAL3501538.1"/>
    <property type="molecule type" value="Genomic_DNA"/>
</dbReference>
<keyword evidence="6" id="KW-1185">Reference proteome</keyword>
<evidence type="ECO:0000256" key="2">
    <source>
        <dbReference type="ARBA" id="ARBA00022679"/>
    </source>
</evidence>
<name>A0ABD2Y236_9GENT</name>
<evidence type="ECO:0000259" key="4">
    <source>
        <dbReference type="Pfam" id="PF00685"/>
    </source>
</evidence>
<keyword evidence="2 3" id="KW-0808">Transferase</keyword>
<comment type="caution">
    <text evidence="5">The sequence shown here is derived from an EMBL/GenBank/DDBJ whole genome shotgun (WGS) entry which is preliminary data.</text>
</comment>
<dbReference type="InterPro" id="IPR000863">
    <property type="entry name" value="Sulfotransferase_dom"/>
</dbReference>
<dbReference type="Proteomes" id="UP001630127">
    <property type="component" value="Unassembled WGS sequence"/>
</dbReference>
<dbReference type="SUPFAM" id="SSF52540">
    <property type="entry name" value="P-loop containing nucleoside triphosphate hydrolases"/>
    <property type="match status" value="1"/>
</dbReference>
<gene>
    <name evidence="5" type="ORF">ACH5RR_035987</name>
</gene>